<accession>A0A6J4N2G6</accession>
<protein>
    <submittedName>
        <fullName evidence="1">Uncharacterized protein</fullName>
    </submittedName>
</protein>
<name>A0A6J4N2G6_9CYAN</name>
<sequence length="59" mass="6926">MQFKGGLAYRLFLPVLSAWARCFSQRWPCRSSCQKDRSAFRVTTLGNLWAILEKIKLYI</sequence>
<gene>
    <name evidence="1" type="ORF">AVDCRST_MAG84-4339</name>
</gene>
<organism evidence="1">
    <name type="scientific">uncultured Microcoleus sp</name>
    <dbReference type="NCBI Taxonomy" id="259945"/>
    <lineage>
        <taxon>Bacteria</taxon>
        <taxon>Bacillati</taxon>
        <taxon>Cyanobacteriota</taxon>
        <taxon>Cyanophyceae</taxon>
        <taxon>Oscillatoriophycideae</taxon>
        <taxon>Oscillatoriales</taxon>
        <taxon>Microcoleaceae</taxon>
        <taxon>Microcoleus</taxon>
        <taxon>environmental samples</taxon>
    </lineage>
</organism>
<reference evidence="1" key="1">
    <citation type="submission" date="2020-02" db="EMBL/GenBank/DDBJ databases">
        <authorList>
            <person name="Meier V. D."/>
        </authorList>
    </citation>
    <scope>NUCLEOTIDE SEQUENCE</scope>
    <source>
        <strain evidence="1">AVDCRST_MAG84</strain>
    </source>
</reference>
<proteinExistence type="predicted"/>
<dbReference type="AlphaFoldDB" id="A0A6J4N2G6"/>
<evidence type="ECO:0000313" key="1">
    <source>
        <dbReference type="EMBL" id="CAA9371143.1"/>
    </source>
</evidence>
<dbReference type="EMBL" id="CADCTZ010000913">
    <property type="protein sequence ID" value="CAA9371143.1"/>
    <property type="molecule type" value="Genomic_DNA"/>
</dbReference>